<dbReference type="PANTHER" id="PTHR21530">
    <property type="entry name" value="PHEROMONE SHUTDOWN PROTEIN"/>
    <property type="match status" value="1"/>
</dbReference>
<dbReference type="PANTHER" id="PTHR21530:SF7">
    <property type="entry name" value="TRAB DOMAIN-CONTAINING PROTEIN"/>
    <property type="match status" value="1"/>
</dbReference>
<dbReference type="EMBL" id="FUWG01000002">
    <property type="protein sequence ID" value="SJZ29761.1"/>
    <property type="molecule type" value="Genomic_DNA"/>
</dbReference>
<feature type="transmembrane region" description="Helical" evidence="1">
    <location>
        <begin position="286"/>
        <end position="307"/>
    </location>
</feature>
<dbReference type="OrthoDB" id="9809330at2"/>
<feature type="transmembrane region" description="Helical" evidence="1">
    <location>
        <begin position="366"/>
        <end position="389"/>
    </location>
</feature>
<keyword evidence="1" id="KW-0812">Transmembrane</keyword>
<feature type="transmembrane region" description="Helical" evidence="1">
    <location>
        <begin position="313"/>
        <end position="337"/>
    </location>
</feature>
<organism evidence="2 3">
    <name type="scientific">Treponema porcinum</name>
    <dbReference type="NCBI Taxonomy" id="261392"/>
    <lineage>
        <taxon>Bacteria</taxon>
        <taxon>Pseudomonadati</taxon>
        <taxon>Spirochaetota</taxon>
        <taxon>Spirochaetia</taxon>
        <taxon>Spirochaetales</taxon>
        <taxon>Treponemataceae</taxon>
        <taxon>Treponema</taxon>
    </lineage>
</organism>
<dbReference type="STRING" id="261392.SAMN02745149_00258"/>
<keyword evidence="1" id="KW-0472">Membrane</keyword>
<dbReference type="CDD" id="cd14726">
    <property type="entry name" value="TraB_PrgY-like"/>
    <property type="match status" value="1"/>
</dbReference>
<sequence>MAQTQTQTVLTLNGRTITLVGTAHISEKSVSEVSETIKTIRPDCVAIELDQNRCNSITNPDKYRELDIIKVLRQKQGFLLLANLVLASFQKRMGQSTGVKPGDEMVAAMNTAKELGIPAVMADRPIQITLRRAWACNSSTGKIKLISALLASAFSKEEISSEQIENLKKQSEMDSMMSELSEYMPEIKKVLIDERDEYLAGSIWHSDGNSIVAVLGAGHLAGVKKHLEKIAAGEEMPDLEKISSVPPKKAGTKIMGWVIPAIIVAMIGAGFYFGGKAKGTEMALSWILWNGTLSAIGAAAAAGHPLAILVSFIGAPITSLCPLIGVGLVSGIMQAVFCKPKVKDLELLSDDACSVKGFYKNRILRVLLVFFLSSIGSSAGTFIAGADIITKIASLFGK</sequence>
<feature type="transmembrane region" description="Helical" evidence="1">
    <location>
        <begin position="254"/>
        <end position="274"/>
    </location>
</feature>
<proteinExistence type="predicted"/>
<evidence type="ECO:0000256" key="1">
    <source>
        <dbReference type="SAM" id="Phobius"/>
    </source>
</evidence>
<dbReference type="Pfam" id="PF01963">
    <property type="entry name" value="TraB_PrgY_gumN"/>
    <property type="match status" value="1"/>
</dbReference>
<accession>A0A1T4JI03</accession>
<dbReference type="RefSeq" id="WP_078932170.1">
    <property type="nucleotide sequence ID" value="NZ_FUWG01000002.1"/>
</dbReference>
<dbReference type="InterPro" id="IPR046345">
    <property type="entry name" value="TraB_PrgY-like"/>
</dbReference>
<dbReference type="NCBIfam" id="TIGR00261">
    <property type="entry name" value="traB"/>
    <property type="match status" value="1"/>
</dbReference>
<evidence type="ECO:0000313" key="2">
    <source>
        <dbReference type="EMBL" id="SJZ29761.1"/>
    </source>
</evidence>
<dbReference type="InterPro" id="IPR005230">
    <property type="entry name" value="TraB_bac"/>
</dbReference>
<dbReference type="AlphaFoldDB" id="A0A1T4JI03"/>
<dbReference type="Proteomes" id="UP000190423">
    <property type="component" value="Unassembled WGS sequence"/>
</dbReference>
<dbReference type="InterPro" id="IPR002816">
    <property type="entry name" value="TraB/PrgY/GumN_fam"/>
</dbReference>
<reference evidence="2 3" key="1">
    <citation type="submission" date="2017-02" db="EMBL/GenBank/DDBJ databases">
        <authorList>
            <person name="Peterson S.W."/>
        </authorList>
    </citation>
    <scope>NUCLEOTIDE SEQUENCE [LARGE SCALE GENOMIC DNA]</scope>
    <source>
        <strain evidence="2 3">ATCC BAA-908</strain>
    </source>
</reference>
<keyword evidence="1" id="KW-1133">Transmembrane helix</keyword>
<evidence type="ECO:0000313" key="3">
    <source>
        <dbReference type="Proteomes" id="UP000190423"/>
    </source>
</evidence>
<dbReference type="GeneID" id="78315581"/>
<name>A0A1T4JI03_TREPO</name>
<gene>
    <name evidence="2" type="ORF">SAMN02745149_00258</name>
</gene>
<keyword evidence="3" id="KW-1185">Reference proteome</keyword>
<protein>
    <submittedName>
        <fullName evidence="2">Pheromone shutdown-related protein TraB</fullName>
    </submittedName>
</protein>